<sequence>MVVNLLLDKVHTKAVGWAGHDLKFQVFKYAKRDVKTFTCPRLAKVNEELAGGGVHYTVAASPEFAHCALFVVPRTSEWSLDMRSLPSTCGVSTKISVLSENGMV</sequence>
<dbReference type="EMBL" id="BGZK01000032">
    <property type="protein sequence ID" value="GBP08644.1"/>
    <property type="molecule type" value="Genomic_DNA"/>
</dbReference>
<comment type="caution">
    <text evidence="1">The sequence shown here is derived from an EMBL/GenBank/DDBJ whole genome shotgun (WGS) entry which is preliminary data.</text>
</comment>
<gene>
    <name evidence="1" type="ORF">EVAR_7248_1</name>
</gene>
<evidence type="ECO:0000313" key="1">
    <source>
        <dbReference type="EMBL" id="GBP08644.1"/>
    </source>
</evidence>
<proteinExistence type="predicted"/>
<evidence type="ECO:0000313" key="2">
    <source>
        <dbReference type="Proteomes" id="UP000299102"/>
    </source>
</evidence>
<protein>
    <submittedName>
        <fullName evidence="1">Uncharacterized protein</fullName>
    </submittedName>
</protein>
<name>A0A4C1T3D1_EUMVA</name>
<accession>A0A4C1T3D1</accession>
<reference evidence="1 2" key="1">
    <citation type="journal article" date="2019" name="Commun. Biol.">
        <title>The bagworm genome reveals a unique fibroin gene that provides high tensile strength.</title>
        <authorList>
            <person name="Kono N."/>
            <person name="Nakamura H."/>
            <person name="Ohtoshi R."/>
            <person name="Tomita M."/>
            <person name="Numata K."/>
            <person name="Arakawa K."/>
        </authorList>
    </citation>
    <scope>NUCLEOTIDE SEQUENCE [LARGE SCALE GENOMIC DNA]</scope>
</reference>
<organism evidence="1 2">
    <name type="scientific">Eumeta variegata</name>
    <name type="common">Bagworm moth</name>
    <name type="synonym">Eumeta japonica</name>
    <dbReference type="NCBI Taxonomy" id="151549"/>
    <lineage>
        <taxon>Eukaryota</taxon>
        <taxon>Metazoa</taxon>
        <taxon>Ecdysozoa</taxon>
        <taxon>Arthropoda</taxon>
        <taxon>Hexapoda</taxon>
        <taxon>Insecta</taxon>
        <taxon>Pterygota</taxon>
        <taxon>Neoptera</taxon>
        <taxon>Endopterygota</taxon>
        <taxon>Lepidoptera</taxon>
        <taxon>Glossata</taxon>
        <taxon>Ditrysia</taxon>
        <taxon>Tineoidea</taxon>
        <taxon>Psychidae</taxon>
        <taxon>Oiketicinae</taxon>
        <taxon>Eumeta</taxon>
    </lineage>
</organism>
<dbReference type="AlphaFoldDB" id="A0A4C1T3D1"/>
<keyword evidence="2" id="KW-1185">Reference proteome</keyword>
<dbReference type="Proteomes" id="UP000299102">
    <property type="component" value="Unassembled WGS sequence"/>
</dbReference>